<protein>
    <submittedName>
        <fullName evidence="2">Uncharacterized protein</fullName>
    </submittedName>
</protein>
<feature type="transmembrane region" description="Helical" evidence="1">
    <location>
        <begin position="64"/>
        <end position="83"/>
    </location>
</feature>
<feature type="transmembrane region" description="Helical" evidence="1">
    <location>
        <begin position="12"/>
        <end position="33"/>
    </location>
</feature>
<gene>
    <name evidence="2" type="ORF">C4532_07355</name>
</gene>
<dbReference type="Proteomes" id="UP000285961">
    <property type="component" value="Unassembled WGS sequence"/>
</dbReference>
<sequence length="92" mass="10607">MEHEDIALNYLPYLPLIGLLAFTLTLNLPFGFLRSRVQRYSFAWFLYIHVPIPFVYLLRRMFMVSAYIIPLLVVAAVAGQIWGGRVFGAKND</sequence>
<dbReference type="EMBL" id="QZKI01000058">
    <property type="protein sequence ID" value="RJP71522.1"/>
    <property type="molecule type" value="Genomic_DNA"/>
</dbReference>
<organism evidence="2 3">
    <name type="scientific">Candidatus Abyssobacteria bacterium SURF_17</name>
    <dbReference type="NCBI Taxonomy" id="2093361"/>
    <lineage>
        <taxon>Bacteria</taxon>
        <taxon>Pseudomonadati</taxon>
        <taxon>Candidatus Hydrogenedentota</taxon>
        <taxon>Candidatus Abyssobacteria</taxon>
    </lineage>
</organism>
<evidence type="ECO:0000313" key="3">
    <source>
        <dbReference type="Proteomes" id="UP000285961"/>
    </source>
</evidence>
<feature type="transmembrane region" description="Helical" evidence="1">
    <location>
        <begin position="40"/>
        <end position="58"/>
    </location>
</feature>
<keyword evidence="1" id="KW-0812">Transmembrane</keyword>
<reference evidence="2 3" key="1">
    <citation type="journal article" date="2017" name="ISME J.">
        <title>Energy and carbon metabolisms in a deep terrestrial subsurface fluid microbial community.</title>
        <authorList>
            <person name="Momper L."/>
            <person name="Jungbluth S.P."/>
            <person name="Lee M.D."/>
            <person name="Amend J.P."/>
        </authorList>
    </citation>
    <scope>NUCLEOTIDE SEQUENCE [LARGE SCALE GENOMIC DNA]</scope>
    <source>
        <strain evidence="2">SURF_17</strain>
    </source>
</reference>
<evidence type="ECO:0000313" key="2">
    <source>
        <dbReference type="EMBL" id="RJP71522.1"/>
    </source>
</evidence>
<keyword evidence="1" id="KW-1133">Transmembrane helix</keyword>
<accession>A0A419F1A9</accession>
<name>A0A419F1A9_9BACT</name>
<proteinExistence type="predicted"/>
<comment type="caution">
    <text evidence="2">The sequence shown here is derived from an EMBL/GenBank/DDBJ whole genome shotgun (WGS) entry which is preliminary data.</text>
</comment>
<keyword evidence="1" id="KW-0472">Membrane</keyword>
<dbReference type="AlphaFoldDB" id="A0A419F1A9"/>
<evidence type="ECO:0000256" key="1">
    <source>
        <dbReference type="SAM" id="Phobius"/>
    </source>
</evidence>